<evidence type="ECO:0000313" key="1">
    <source>
        <dbReference type="EMBL" id="CAF1691510.1"/>
    </source>
</evidence>
<dbReference type="EMBL" id="CAJNOR010021708">
    <property type="protein sequence ID" value="CAF1691510.1"/>
    <property type="molecule type" value="Genomic_DNA"/>
</dbReference>
<organism evidence="1 2">
    <name type="scientific">Adineta ricciae</name>
    <name type="common">Rotifer</name>
    <dbReference type="NCBI Taxonomy" id="249248"/>
    <lineage>
        <taxon>Eukaryota</taxon>
        <taxon>Metazoa</taxon>
        <taxon>Spiralia</taxon>
        <taxon>Gnathifera</taxon>
        <taxon>Rotifera</taxon>
        <taxon>Eurotatoria</taxon>
        <taxon>Bdelloidea</taxon>
        <taxon>Adinetida</taxon>
        <taxon>Adinetidae</taxon>
        <taxon>Adineta</taxon>
    </lineage>
</organism>
<accession>A0A816HU42</accession>
<dbReference type="InterPro" id="IPR021848">
    <property type="entry name" value="HODM_asu-like"/>
</dbReference>
<proteinExistence type="predicted"/>
<sequence length="141" mass="16473">DVPKFEEKLKFSMERFFQKLAPQHPVVRYNYFIQTDGNLAWSSSIGCEDQFGIGWNNAKRNPPIEQIHFRSERQTLRRLPRSGAILFTIHPYFIPLIEIAQEPGVPGRLASAIRSWPDDVSHYKGKQAYEDVILKYLDEKH</sequence>
<reference evidence="1" key="1">
    <citation type="submission" date="2021-02" db="EMBL/GenBank/DDBJ databases">
        <authorList>
            <person name="Nowell W R."/>
        </authorList>
    </citation>
    <scope>NUCLEOTIDE SEQUENCE</scope>
</reference>
<gene>
    <name evidence="1" type="ORF">XAT740_LOCUS64226</name>
</gene>
<evidence type="ECO:0000313" key="2">
    <source>
        <dbReference type="Proteomes" id="UP000663828"/>
    </source>
</evidence>
<dbReference type="Pfam" id="PF11927">
    <property type="entry name" value="HODM_asu-like"/>
    <property type="match status" value="1"/>
</dbReference>
<dbReference type="Proteomes" id="UP000663828">
    <property type="component" value="Unassembled WGS sequence"/>
</dbReference>
<feature type="non-terminal residue" evidence="1">
    <location>
        <position position="141"/>
    </location>
</feature>
<name>A0A816HU42_ADIRI</name>
<protein>
    <submittedName>
        <fullName evidence="1">Uncharacterized protein</fullName>
    </submittedName>
</protein>
<comment type="caution">
    <text evidence="1">The sequence shown here is derived from an EMBL/GenBank/DDBJ whole genome shotgun (WGS) entry which is preliminary data.</text>
</comment>
<dbReference type="AlphaFoldDB" id="A0A816HU42"/>
<keyword evidence="2" id="KW-1185">Reference proteome</keyword>
<feature type="non-terminal residue" evidence="1">
    <location>
        <position position="1"/>
    </location>
</feature>